<accession>B7SP29</accession>
<feature type="chain" id="PRO_5002863850" evidence="4">
    <location>
        <begin position="19"/>
        <end position="214"/>
    </location>
</feature>
<dbReference type="InterPro" id="IPR036880">
    <property type="entry name" value="Kunitz_BPTI_sf"/>
</dbReference>
<keyword evidence="3" id="KW-1015">Disulfide bond</keyword>
<dbReference type="PROSITE" id="PS00280">
    <property type="entry name" value="BPTI_KUNITZ_1"/>
    <property type="match status" value="1"/>
</dbReference>
<dbReference type="EMBL" id="EU551614">
    <property type="protein sequence ID" value="ACF35511.1"/>
    <property type="molecule type" value="mRNA"/>
</dbReference>
<dbReference type="SMART" id="SM00131">
    <property type="entry name" value="KU"/>
    <property type="match status" value="2"/>
</dbReference>
<evidence type="ECO:0000259" key="5">
    <source>
        <dbReference type="PROSITE" id="PS50279"/>
    </source>
</evidence>
<dbReference type="PANTHER" id="PTHR10083">
    <property type="entry name" value="KUNITZ-TYPE PROTEASE INHIBITOR-RELATED"/>
    <property type="match status" value="1"/>
</dbReference>
<dbReference type="AlphaFoldDB" id="B7SP29"/>
<dbReference type="CDD" id="cd00109">
    <property type="entry name" value="Kunitz-type"/>
    <property type="match status" value="1"/>
</dbReference>
<dbReference type="Pfam" id="PF00014">
    <property type="entry name" value="Kunitz_BPTI"/>
    <property type="match status" value="1"/>
</dbReference>
<organism evidence="6">
    <name type="scientific">Dermacentor variabilis</name>
    <name type="common">American dog tick</name>
    <dbReference type="NCBI Taxonomy" id="34621"/>
    <lineage>
        <taxon>Eukaryota</taxon>
        <taxon>Metazoa</taxon>
        <taxon>Ecdysozoa</taxon>
        <taxon>Arthropoda</taxon>
        <taxon>Chelicerata</taxon>
        <taxon>Arachnida</taxon>
        <taxon>Acari</taxon>
        <taxon>Parasitiformes</taxon>
        <taxon>Ixodida</taxon>
        <taxon>Ixodoidea</taxon>
        <taxon>Ixodidae</taxon>
        <taxon>Rhipicephalinae</taxon>
        <taxon>Dermacentor</taxon>
    </lineage>
</organism>
<evidence type="ECO:0000256" key="1">
    <source>
        <dbReference type="ARBA" id="ARBA00022690"/>
    </source>
</evidence>
<dbReference type="PANTHER" id="PTHR10083:SF374">
    <property type="entry name" value="BPTI_KUNITZ INHIBITOR DOMAIN-CONTAINING PROTEIN"/>
    <property type="match status" value="1"/>
</dbReference>
<reference evidence="6" key="1">
    <citation type="journal article" date="2008" name="BMC Genomics">
        <title>Exploring the mialome of ticks: an annotated catalogue of midgut transcripts from the hard tick, Dermacentor variabilis (Acari: Ixodidae).</title>
        <authorList>
            <person name="Anderson J.M."/>
            <person name="Sonenshine D.E."/>
            <person name="Valenzuela J.G."/>
        </authorList>
    </citation>
    <scope>NUCLEOTIDE SEQUENCE</scope>
    <source>
        <strain evidence="6">DvM 544</strain>
        <tissue evidence="6">Midgut</tissue>
    </source>
</reference>
<protein>
    <submittedName>
        <fullName evidence="6">Putative Kunitz-BPTI protein</fullName>
    </submittedName>
</protein>
<dbReference type="GO" id="GO:0005615">
    <property type="term" value="C:extracellular space"/>
    <property type="evidence" value="ECO:0007669"/>
    <property type="project" value="TreeGrafter"/>
</dbReference>
<dbReference type="InterPro" id="IPR002223">
    <property type="entry name" value="Kunitz_BPTI"/>
</dbReference>
<evidence type="ECO:0000256" key="3">
    <source>
        <dbReference type="ARBA" id="ARBA00023157"/>
    </source>
</evidence>
<keyword evidence="2" id="KW-0722">Serine protease inhibitor</keyword>
<dbReference type="Gene3D" id="4.10.410.10">
    <property type="entry name" value="Pancreatic trypsin inhibitor Kunitz domain"/>
    <property type="match status" value="2"/>
</dbReference>
<dbReference type="InterPro" id="IPR050098">
    <property type="entry name" value="TFPI/VKTCI-like"/>
</dbReference>
<evidence type="ECO:0000256" key="2">
    <source>
        <dbReference type="ARBA" id="ARBA00022900"/>
    </source>
</evidence>
<dbReference type="InterPro" id="IPR020901">
    <property type="entry name" value="Prtase_inh_Kunz-CS"/>
</dbReference>
<proteinExistence type="evidence at transcript level"/>
<dbReference type="GO" id="GO:0004867">
    <property type="term" value="F:serine-type endopeptidase inhibitor activity"/>
    <property type="evidence" value="ECO:0007669"/>
    <property type="project" value="UniProtKB-KW"/>
</dbReference>
<keyword evidence="1" id="KW-0646">Protease inhibitor</keyword>
<feature type="signal peptide" evidence="4">
    <location>
        <begin position="1"/>
        <end position="18"/>
    </location>
</feature>
<dbReference type="PROSITE" id="PS50279">
    <property type="entry name" value="BPTI_KUNITZ_2"/>
    <property type="match status" value="1"/>
</dbReference>
<sequence>MKTGVILLSTFLFGSCAATSYSPEDQKCLTSTLILPEGYCYQSFWQYNPFYKQCVSTCNPWAPFRTKQECDGSCRSKEVCKMVSPISQCTFGSYPVYYYNPKTKKCHEKLDCSYYGNNFPTMRECKETCMRYQPTGPNVNPCTVLPSEGYYCKKRYGSFRFLYDSNTKTCQLFWYRGCGGTENNFPTYYSCLDRCTRKYLAENAGQVLEKGTEK</sequence>
<dbReference type="PROSITE" id="PS51257">
    <property type="entry name" value="PROKAR_LIPOPROTEIN"/>
    <property type="match status" value="1"/>
</dbReference>
<dbReference type="SUPFAM" id="SSF57362">
    <property type="entry name" value="BPTI-like"/>
    <property type="match status" value="2"/>
</dbReference>
<evidence type="ECO:0000256" key="4">
    <source>
        <dbReference type="SAM" id="SignalP"/>
    </source>
</evidence>
<name>B7SP29_DERVA</name>
<feature type="domain" description="BPTI/Kunitz inhibitor" evidence="5">
    <location>
        <begin position="142"/>
        <end position="195"/>
    </location>
</feature>
<evidence type="ECO:0000313" key="6">
    <source>
        <dbReference type="EMBL" id="ACF35511.1"/>
    </source>
</evidence>
<keyword evidence="4" id="KW-0732">Signal</keyword>